<sequence>MLWRGQGESLHDHHVLRLSRAGLPGGDRNRRRRLLQARGAERRAREGLQRNAGQLLQQSAGAGSLEPGPVGDEVLRRERAQGLGADLQERHRAQVVLPRAADRDDQVHPEARRPGGLLPEAVCVFGLQVADSGRDWSWIGGRSACGRPAGLLPVRILPTTVRDRLNLVRRRRREGSLGSVREHLWLRIIEEAISIYCSE</sequence>
<organism evidence="2">
    <name type="scientific">Culex pipiens</name>
    <name type="common">House mosquito</name>
    <dbReference type="NCBI Taxonomy" id="7175"/>
    <lineage>
        <taxon>Eukaryota</taxon>
        <taxon>Metazoa</taxon>
        <taxon>Ecdysozoa</taxon>
        <taxon>Arthropoda</taxon>
        <taxon>Hexapoda</taxon>
        <taxon>Insecta</taxon>
        <taxon>Pterygota</taxon>
        <taxon>Neoptera</taxon>
        <taxon>Endopterygota</taxon>
        <taxon>Diptera</taxon>
        <taxon>Nematocera</taxon>
        <taxon>Culicoidea</taxon>
        <taxon>Culicidae</taxon>
        <taxon>Culicinae</taxon>
        <taxon>Culicini</taxon>
        <taxon>Culex</taxon>
        <taxon>Culex</taxon>
    </lineage>
</organism>
<reference evidence="2" key="1">
    <citation type="submission" date="2021-05" db="EMBL/GenBank/DDBJ databases">
        <authorList>
            <person name="Alioto T."/>
            <person name="Alioto T."/>
            <person name="Gomez Garrido J."/>
        </authorList>
    </citation>
    <scope>NUCLEOTIDE SEQUENCE</scope>
</reference>
<proteinExistence type="predicted"/>
<dbReference type="AlphaFoldDB" id="A0A8D8ASR8"/>
<protein>
    <submittedName>
        <fullName evidence="2">(northern house mosquito) hypothetical protein</fullName>
    </submittedName>
</protein>
<feature type="region of interest" description="Disordered" evidence="1">
    <location>
        <begin position="39"/>
        <end position="70"/>
    </location>
</feature>
<name>A0A8D8ASR8_CULPI</name>
<dbReference type="EMBL" id="HBUE01045580">
    <property type="protein sequence ID" value="CAG6462523.1"/>
    <property type="molecule type" value="Transcribed_RNA"/>
</dbReference>
<dbReference type="EMBL" id="HBUE01045579">
    <property type="protein sequence ID" value="CAG6462521.1"/>
    <property type="molecule type" value="Transcribed_RNA"/>
</dbReference>
<accession>A0A8D8ASR8</accession>
<dbReference type="EMBL" id="HBUE01045582">
    <property type="protein sequence ID" value="CAG6462527.1"/>
    <property type="molecule type" value="Transcribed_RNA"/>
</dbReference>
<evidence type="ECO:0000313" key="2">
    <source>
        <dbReference type="EMBL" id="CAG6462527.1"/>
    </source>
</evidence>
<feature type="compositionally biased region" description="Polar residues" evidence="1">
    <location>
        <begin position="51"/>
        <end position="61"/>
    </location>
</feature>
<evidence type="ECO:0000256" key="1">
    <source>
        <dbReference type="SAM" id="MobiDB-lite"/>
    </source>
</evidence>
<feature type="compositionally biased region" description="Basic and acidic residues" evidence="1">
    <location>
        <begin position="39"/>
        <end position="48"/>
    </location>
</feature>